<evidence type="ECO:0000256" key="7">
    <source>
        <dbReference type="ARBA" id="ARBA00022691"/>
    </source>
</evidence>
<dbReference type="CDD" id="cd18084">
    <property type="entry name" value="RsmE-like"/>
    <property type="match status" value="1"/>
</dbReference>
<organism evidence="12">
    <name type="scientific">Candidatus Electrothrix aestuarii</name>
    <dbReference type="NCBI Taxonomy" id="3062594"/>
    <lineage>
        <taxon>Bacteria</taxon>
        <taxon>Pseudomonadati</taxon>
        <taxon>Thermodesulfobacteriota</taxon>
        <taxon>Desulfobulbia</taxon>
        <taxon>Desulfobulbales</taxon>
        <taxon>Desulfobulbaceae</taxon>
        <taxon>Candidatus Electrothrix</taxon>
    </lineage>
</organism>
<keyword evidence="6 10" id="KW-0808">Transferase</keyword>
<dbReference type="Gene3D" id="3.40.1280.10">
    <property type="match status" value="1"/>
</dbReference>
<comment type="subcellular location">
    <subcellularLocation>
        <location evidence="1 10">Cytoplasm</location>
    </subcellularLocation>
</comment>
<keyword evidence="7 10" id="KW-0949">S-adenosyl-L-methionine</keyword>
<dbReference type="PIRSF" id="PIRSF015601">
    <property type="entry name" value="MTase_slr0722"/>
    <property type="match status" value="1"/>
</dbReference>
<keyword evidence="5 10" id="KW-0489">Methyltransferase</keyword>
<dbReference type="GO" id="GO:0005737">
    <property type="term" value="C:cytoplasm"/>
    <property type="evidence" value="ECO:0007669"/>
    <property type="project" value="UniProtKB-SubCell"/>
</dbReference>
<evidence type="ECO:0000256" key="3">
    <source>
        <dbReference type="ARBA" id="ARBA00022490"/>
    </source>
</evidence>
<evidence type="ECO:0000259" key="11">
    <source>
        <dbReference type="Pfam" id="PF04452"/>
    </source>
</evidence>
<evidence type="ECO:0000256" key="5">
    <source>
        <dbReference type="ARBA" id="ARBA00022603"/>
    </source>
</evidence>
<dbReference type="InterPro" id="IPR046886">
    <property type="entry name" value="RsmE_MTase_dom"/>
</dbReference>
<name>A0AAU8LSD4_9BACT</name>
<sequence length="243" mass="27450">MNLLLFEQHELHENHVVLKDHREKHIRTVLKLSTGESLRVGMVDGNMGRGKIIRMENKEVELQVQLENLPSSPPDIELILALPRPIMLQRILKQATVLGVRRLHLIRSAKVEKSFFQTPVLEPAKIRELLLEGLSQAVDTRLPEVTIHQRFKPFVQDVLPTLGGYGVLAHPGIKKMLPQISPTLQKEEKILLAIGPEGGWNDFEVENFLEQGFSGFSMGNRILHVDTAVVALLAQLQLLRAMQ</sequence>
<feature type="domain" description="Ribosomal RNA small subunit methyltransferase E methyltransferase" evidence="11">
    <location>
        <begin position="72"/>
        <end position="237"/>
    </location>
</feature>
<dbReference type="NCBIfam" id="NF008700">
    <property type="entry name" value="PRK11713.5-4"/>
    <property type="match status" value="1"/>
</dbReference>
<comment type="similarity">
    <text evidence="2 10">Belongs to the RNA methyltransferase RsmE family.</text>
</comment>
<comment type="catalytic activity">
    <reaction evidence="9 10">
        <text>uridine(1498) in 16S rRNA + S-adenosyl-L-methionine = N(3)-methyluridine(1498) in 16S rRNA + S-adenosyl-L-homocysteine + H(+)</text>
        <dbReference type="Rhea" id="RHEA:42920"/>
        <dbReference type="Rhea" id="RHEA-COMP:10283"/>
        <dbReference type="Rhea" id="RHEA-COMP:10284"/>
        <dbReference type="ChEBI" id="CHEBI:15378"/>
        <dbReference type="ChEBI" id="CHEBI:57856"/>
        <dbReference type="ChEBI" id="CHEBI:59789"/>
        <dbReference type="ChEBI" id="CHEBI:65315"/>
        <dbReference type="ChEBI" id="CHEBI:74502"/>
        <dbReference type="EC" id="2.1.1.193"/>
    </reaction>
</comment>
<dbReference type="GO" id="GO:0070042">
    <property type="term" value="F:rRNA (uridine-N3-)-methyltransferase activity"/>
    <property type="evidence" value="ECO:0007669"/>
    <property type="project" value="TreeGrafter"/>
</dbReference>
<dbReference type="AlphaFoldDB" id="A0AAU8LSD4"/>
<dbReference type="InterPro" id="IPR006700">
    <property type="entry name" value="RsmE"/>
</dbReference>
<accession>A0AAU8LSD4</accession>
<dbReference type="GO" id="GO:0070475">
    <property type="term" value="P:rRNA base methylation"/>
    <property type="evidence" value="ECO:0007669"/>
    <property type="project" value="TreeGrafter"/>
</dbReference>
<keyword evidence="3 10" id="KW-0963">Cytoplasm</keyword>
<dbReference type="NCBIfam" id="TIGR00046">
    <property type="entry name" value="RsmE family RNA methyltransferase"/>
    <property type="match status" value="1"/>
</dbReference>
<dbReference type="InterPro" id="IPR029026">
    <property type="entry name" value="tRNA_m1G_MTases_N"/>
</dbReference>
<dbReference type="PANTHER" id="PTHR30027">
    <property type="entry name" value="RIBOSOMAL RNA SMALL SUBUNIT METHYLTRANSFERASE E"/>
    <property type="match status" value="1"/>
</dbReference>
<proteinExistence type="inferred from homology"/>
<dbReference type="SUPFAM" id="SSF75217">
    <property type="entry name" value="alpha/beta knot"/>
    <property type="match status" value="1"/>
</dbReference>
<comment type="function">
    <text evidence="8 10">Specifically methylates the N3 position of the uracil ring of uridine 1498 (m3U1498) in 16S rRNA. Acts on the fully assembled 30S ribosomal subunit.</text>
</comment>
<evidence type="ECO:0000256" key="2">
    <source>
        <dbReference type="ARBA" id="ARBA00005528"/>
    </source>
</evidence>
<dbReference type="InterPro" id="IPR029028">
    <property type="entry name" value="Alpha/beta_knot_MTases"/>
</dbReference>
<dbReference type="EC" id="2.1.1.193" evidence="10"/>
<evidence type="ECO:0000256" key="8">
    <source>
        <dbReference type="ARBA" id="ARBA00025699"/>
    </source>
</evidence>
<protein>
    <recommendedName>
        <fullName evidence="10">Ribosomal RNA small subunit methyltransferase E</fullName>
        <ecNumber evidence="10">2.1.1.193</ecNumber>
    </recommendedName>
</protein>
<gene>
    <name evidence="12" type="ORF">Q3M24_16080</name>
</gene>
<evidence type="ECO:0000256" key="9">
    <source>
        <dbReference type="ARBA" id="ARBA00047944"/>
    </source>
</evidence>
<reference evidence="12" key="1">
    <citation type="journal article" date="2024" name="Syst. Appl. Microbiol.">
        <title>First single-strain enrichments of Electrothrix cable bacteria, description of E. aestuarii sp. nov. and E. rattekaaiensis sp. nov., and proposal of a cable bacteria taxonomy following the rules of the SeqCode.</title>
        <authorList>
            <person name="Plum-Jensen L.E."/>
            <person name="Schramm A."/>
            <person name="Marshall I.P.G."/>
        </authorList>
    </citation>
    <scope>NUCLEOTIDE SEQUENCE</scope>
    <source>
        <strain evidence="12">Rat1</strain>
    </source>
</reference>
<evidence type="ECO:0000313" key="12">
    <source>
        <dbReference type="EMBL" id="XCN71814.1"/>
    </source>
</evidence>
<dbReference type="EMBL" id="CP159373">
    <property type="protein sequence ID" value="XCN71814.1"/>
    <property type="molecule type" value="Genomic_DNA"/>
</dbReference>
<reference evidence="12" key="2">
    <citation type="submission" date="2024-06" db="EMBL/GenBank/DDBJ databases">
        <authorList>
            <person name="Plum-Jensen L.E."/>
            <person name="Schramm A."/>
            <person name="Marshall I.P.G."/>
        </authorList>
    </citation>
    <scope>NUCLEOTIDE SEQUENCE</scope>
    <source>
        <strain evidence="12">Rat1</strain>
    </source>
</reference>
<evidence type="ECO:0000256" key="4">
    <source>
        <dbReference type="ARBA" id="ARBA00022552"/>
    </source>
</evidence>
<evidence type="ECO:0000256" key="10">
    <source>
        <dbReference type="PIRNR" id="PIRNR015601"/>
    </source>
</evidence>
<dbReference type="Pfam" id="PF04452">
    <property type="entry name" value="Methyltrans_RNA"/>
    <property type="match status" value="1"/>
</dbReference>
<dbReference type="KEGG" id="eaj:Q3M24_16080"/>
<evidence type="ECO:0000256" key="6">
    <source>
        <dbReference type="ARBA" id="ARBA00022679"/>
    </source>
</evidence>
<keyword evidence="4 10" id="KW-0698">rRNA processing</keyword>
<evidence type="ECO:0000256" key="1">
    <source>
        <dbReference type="ARBA" id="ARBA00004496"/>
    </source>
</evidence>
<dbReference type="PANTHER" id="PTHR30027:SF3">
    <property type="entry name" value="16S RRNA (URACIL(1498)-N(3))-METHYLTRANSFERASE"/>
    <property type="match status" value="1"/>
</dbReference>